<gene>
    <name evidence="2" type="ORF">HYALB_00006110</name>
</gene>
<dbReference type="EMBL" id="CAJVRM010000709">
    <property type="protein sequence ID" value="CAG8983082.1"/>
    <property type="molecule type" value="Genomic_DNA"/>
</dbReference>
<dbReference type="Proteomes" id="UP000701801">
    <property type="component" value="Unassembled WGS sequence"/>
</dbReference>
<comment type="caution">
    <text evidence="2">The sequence shown here is derived from an EMBL/GenBank/DDBJ whole genome shotgun (WGS) entry which is preliminary data.</text>
</comment>
<dbReference type="PANTHER" id="PTHR35910:SF6">
    <property type="entry name" value="2EXR DOMAIN-CONTAINING PROTEIN"/>
    <property type="match status" value="1"/>
</dbReference>
<reference evidence="2" key="1">
    <citation type="submission" date="2021-07" db="EMBL/GenBank/DDBJ databases">
        <authorList>
            <person name="Durling M."/>
        </authorList>
    </citation>
    <scope>NUCLEOTIDE SEQUENCE</scope>
</reference>
<sequence length="282" mass="32326">MSSPAGAQDAATVVAPPALQGSTQALTEFTLFPKLCKELQLMIWDEFKRIPRVIDVSTRHTKIYAGTPNGRPPKLEYHVRSLVPSPLSSTCRDSREMMKNEERCAWAELGHDLPDLGNFYFHPSSAFLFNAEQLWHFCCYPIQSSAWIENEIFKATAVKVLAIRNPFEKLLKTTARLSRCLAYENFSSSLDAFLGLERLILIRPSWLKKADQTYDARLKRSANKKLLDLKHKVETEPLPWKASAKAYKRMLESHQNIDLTMSLWWENPKVEIMSEAEFASLY</sequence>
<proteinExistence type="predicted"/>
<dbReference type="InterPro" id="IPR045518">
    <property type="entry name" value="2EXR"/>
</dbReference>
<dbReference type="OrthoDB" id="3557569at2759"/>
<dbReference type="PANTHER" id="PTHR35910">
    <property type="entry name" value="2EXR DOMAIN-CONTAINING PROTEIN"/>
    <property type="match status" value="1"/>
</dbReference>
<organism evidence="2 3">
    <name type="scientific">Hymenoscyphus albidus</name>
    <dbReference type="NCBI Taxonomy" id="595503"/>
    <lineage>
        <taxon>Eukaryota</taxon>
        <taxon>Fungi</taxon>
        <taxon>Dikarya</taxon>
        <taxon>Ascomycota</taxon>
        <taxon>Pezizomycotina</taxon>
        <taxon>Leotiomycetes</taxon>
        <taxon>Helotiales</taxon>
        <taxon>Helotiaceae</taxon>
        <taxon>Hymenoscyphus</taxon>
    </lineage>
</organism>
<evidence type="ECO:0000259" key="1">
    <source>
        <dbReference type="Pfam" id="PF20150"/>
    </source>
</evidence>
<evidence type="ECO:0000313" key="2">
    <source>
        <dbReference type="EMBL" id="CAG8983082.1"/>
    </source>
</evidence>
<dbReference type="AlphaFoldDB" id="A0A9N9M0F8"/>
<feature type="domain" description="2EXR" evidence="1">
    <location>
        <begin position="29"/>
        <end position="124"/>
    </location>
</feature>
<keyword evidence="3" id="KW-1185">Reference proteome</keyword>
<protein>
    <recommendedName>
        <fullName evidence="1">2EXR domain-containing protein</fullName>
    </recommendedName>
</protein>
<dbReference type="Pfam" id="PF20150">
    <property type="entry name" value="2EXR"/>
    <property type="match status" value="1"/>
</dbReference>
<evidence type="ECO:0000313" key="3">
    <source>
        <dbReference type="Proteomes" id="UP000701801"/>
    </source>
</evidence>
<accession>A0A9N9M0F8</accession>
<name>A0A9N9M0F8_9HELO</name>